<evidence type="ECO:0000256" key="6">
    <source>
        <dbReference type="ARBA" id="ARBA00022842"/>
    </source>
</evidence>
<evidence type="ECO:0000256" key="7">
    <source>
        <dbReference type="ARBA" id="ARBA00049360"/>
    </source>
</evidence>
<dbReference type="Gene3D" id="3.40.50.300">
    <property type="entry name" value="P-loop containing nucleotide triphosphate hydrolases"/>
    <property type="match status" value="1"/>
</dbReference>
<evidence type="ECO:0000256" key="1">
    <source>
        <dbReference type="ARBA" id="ARBA00001946"/>
    </source>
</evidence>
<keyword evidence="5 8" id="KW-0067">ATP-binding</keyword>
<evidence type="ECO:0000256" key="2">
    <source>
        <dbReference type="ARBA" id="ARBA00007448"/>
    </source>
</evidence>
<dbReference type="Proteomes" id="UP001359559">
    <property type="component" value="Unassembled WGS sequence"/>
</dbReference>
<dbReference type="InterPro" id="IPR003960">
    <property type="entry name" value="ATPase_AAA_CS"/>
</dbReference>
<dbReference type="CDD" id="cd19510">
    <property type="entry name" value="RecA-like_BCS1"/>
    <property type="match status" value="1"/>
</dbReference>
<dbReference type="InterPro" id="IPR027417">
    <property type="entry name" value="P-loop_NTPase"/>
</dbReference>
<dbReference type="FunFam" id="3.40.50.300:FF:001122">
    <property type="entry name" value="AAA-ATPase ASD, mitochondrial"/>
    <property type="match status" value="1"/>
</dbReference>
<comment type="caution">
    <text evidence="10">The sequence shown here is derived from an EMBL/GenBank/DDBJ whole genome shotgun (WGS) entry which is preliminary data.</text>
</comment>
<dbReference type="InterPro" id="IPR003593">
    <property type="entry name" value="AAA+_ATPase"/>
</dbReference>
<evidence type="ECO:0000259" key="9">
    <source>
        <dbReference type="SMART" id="SM00382"/>
    </source>
</evidence>
<evidence type="ECO:0000256" key="4">
    <source>
        <dbReference type="ARBA" id="ARBA00022801"/>
    </source>
</evidence>
<dbReference type="GO" id="GO:0016887">
    <property type="term" value="F:ATP hydrolysis activity"/>
    <property type="evidence" value="ECO:0007669"/>
    <property type="project" value="InterPro"/>
</dbReference>
<comment type="catalytic activity">
    <reaction evidence="7">
        <text>ATP + H2O = ADP + phosphate + H(+)</text>
        <dbReference type="Rhea" id="RHEA:13065"/>
        <dbReference type="ChEBI" id="CHEBI:15377"/>
        <dbReference type="ChEBI" id="CHEBI:15378"/>
        <dbReference type="ChEBI" id="CHEBI:30616"/>
        <dbReference type="ChEBI" id="CHEBI:43474"/>
        <dbReference type="ChEBI" id="CHEBI:456216"/>
    </reaction>
</comment>
<organism evidence="10 11">
    <name type="scientific">Clitoria ternatea</name>
    <name type="common">Butterfly pea</name>
    <dbReference type="NCBI Taxonomy" id="43366"/>
    <lineage>
        <taxon>Eukaryota</taxon>
        <taxon>Viridiplantae</taxon>
        <taxon>Streptophyta</taxon>
        <taxon>Embryophyta</taxon>
        <taxon>Tracheophyta</taxon>
        <taxon>Spermatophyta</taxon>
        <taxon>Magnoliopsida</taxon>
        <taxon>eudicotyledons</taxon>
        <taxon>Gunneridae</taxon>
        <taxon>Pentapetalae</taxon>
        <taxon>rosids</taxon>
        <taxon>fabids</taxon>
        <taxon>Fabales</taxon>
        <taxon>Fabaceae</taxon>
        <taxon>Papilionoideae</taxon>
        <taxon>50 kb inversion clade</taxon>
        <taxon>NPAAA clade</taxon>
        <taxon>indigoferoid/millettioid clade</taxon>
        <taxon>Phaseoleae</taxon>
        <taxon>Clitoria</taxon>
    </lineage>
</organism>
<evidence type="ECO:0000256" key="5">
    <source>
        <dbReference type="ARBA" id="ARBA00022840"/>
    </source>
</evidence>
<keyword evidence="4" id="KW-0378">Hydrolase</keyword>
<name>A0AAN9I4K5_CLITE</name>
<dbReference type="AlphaFoldDB" id="A0AAN9I4K5"/>
<dbReference type="PANTHER" id="PTHR23070">
    <property type="entry name" value="BCS1 AAA-TYPE ATPASE"/>
    <property type="match status" value="1"/>
</dbReference>
<dbReference type="Pfam" id="PF25568">
    <property type="entry name" value="AAA_lid_At3g28540"/>
    <property type="match status" value="1"/>
</dbReference>
<dbReference type="GO" id="GO:0006950">
    <property type="term" value="P:response to stress"/>
    <property type="evidence" value="ECO:0007669"/>
    <property type="project" value="UniProtKB-ARBA"/>
</dbReference>
<keyword evidence="6" id="KW-0460">Magnesium</keyword>
<reference evidence="10 11" key="1">
    <citation type="submission" date="2024-01" db="EMBL/GenBank/DDBJ databases">
        <title>The genomes of 5 underutilized Papilionoideae crops provide insights into root nodulation and disease resistance.</title>
        <authorList>
            <person name="Yuan L."/>
        </authorList>
    </citation>
    <scope>NUCLEOTIDE SEQUENCE [LARGE SCALE GENOMIC DNA]</scope>
    <source>
        <strain evidence="10">LY-2023</strain>
        <tissue evidence="10">Leaf</tissue>
    </source>
</reference>
<comment type="cofactor">
    <cofactor evidence="1">
        <name>Mg(2+)</name>
        <dbReference type="ChEBI" id="CHEBI:18420"/>
    </cofactor>
</comment>
<dbReference type="InterPro" id="IPR025753">
    <property type="entry name" value="AAA_N_dom"/>
</dbReference>
<keyword evidence="3 8" id="KW-0547">Nucleotide-binding</keyword>
<evidence type="ECO:0000256" key="8">
    <source>
        <dbReference type="RuleBase" id="RU003651"/>
    </source>
</evidence>
<dbReference type="InterPro" id="IPR050747">
    <property type="entry name" value="Mitochondrial_chaperone_BCS1"/>
</dbReference>
<protein>
    <recommendedName>
        <fullName evidence="9">AAA+ ATPase domain-containing protein</fullName>
    </recommendedName>
</protein>
<comment type="similarity">
    <text evidence="2">Belongs to the AAA ATPase family. BCS1 subfamily.</text>
</comment>
<sequence>MMPLKMSDMWTTMGSTLASFMFVWAIIRQYCPYEVRRFFEKYTHRIMGYFYPYIRISFHEFLGDRLKRSEAYAAVEAYLGANTSKCAKRLKAEMGKDSTNLVLTMDEYERVTDDFEGAKVWWVCSKVMSPTRSPMSYYQEQEKRFYKLTFHKRYRDTITGSYLEHVMSEGKEIRLRNRQRKLYTNSPGYKWPSYKQTMWSHIVFEHPATFDTMAMEPEKKKDIIEDLITFSKSKDFYARIGKAWKRGYLLYGPPGTGKSTMIAAMANLLAYDVYDLELTAVKDNTELRKLLIETTSKSIIVIEDIDCSLDLTGQRKKKADKLFSDDENEKDVVVRKEATREEGGSGSSKVTLSGLLNFIDGIWSACGGERLIVFTTNYVEKLDPALIRRGRMDKHIELSYCTFEGFKVLANNYLKLETHPLFDTIKRLIREIKITPADVAENLMPKSPLDDAHKCLSNLIEALEEEAATKAEELRQNGPNPIKEEGEELQQKCFIKENGEVGGDKEIDHAINQ</sequence>
<dbReference type="SUPFAM" id="SSF52540">
    <property type="entry name" value="P-loop containing nucleoside triphosphate hydrolases"/>
    <property type="match status" value="1"/>
</dbReference>
<proteinExistence type="inferred from homology"/>
<keyword evidence="11" id="KW-1185">Reference proteome</keyword>
<dbReference type="InterPro" id="IPR058017">
    <property type="entry name" value="At3g28540-like_C"/>
</dbReference>
<accession>A0AAN9I4K5</accession>
<dbReference type="Pfam" id="PF14363">
    <property type="entry name" value="AAA_assoc"/>
    <property type="match status" value="1"/>
</dbReference>
<feature type="domain" description="AAA+ ATPase" evidence="9">
    <location>
        <begin position="244"/>
        <end position="402"/>
    </location>
</feature>
<dbReference type="Pfam" id="PF00004">
    <property type="entry name" value="AAA"/>
    <property type="match status" value="1"/>
</dbReference>
<dbReference type="PROSITE" id="PS00674">
    <property type="entry name" value="AAA"/>
    <property type="match status" value="1"/>
</dbReference>
<evidence type="ECO:0000313" key="10">
    <source>
        <dbReference type="EMBL" id="KAK7265747.1"/>
    </source>
</evidence>
<dbReference type="SMART" id="SM00382">
    <property type="entry name" value="AAA"/>
    <property type="match status" value="1"/>
</dbReference>
<dbReference type="Gene3D" id="6.10.280.40">
    <property type="match status" value="1"/>
</dbReference>
<gene>
    <name evidence="10" type="ORF">RJT34_33370</name>
</gene>
<evidence type="ECO:0000313" key="11">
    <source>
        <dbReference type="Proteomes" id="UP001359559"/>
    </source>
</evidence>
<dbReference type="InterPro" id="IPR003959">
    <property type="entry name" value="ATPase_AAA_core"/>
</dbReference>
<evidence type="ECO:0000256" key="3">
    <source>
        <dbReference type="ARBA" id="ARBA00022741"/>
    </source>
</evidence>
<dbReference type="EMBL" id="JAYKXN010000008">
    <property type="protein sequence ID" value="KAK7265747.1"/>
    <property type="molecule type" value="Genomic_DNA"/>
</dbReference>
<dbReference type="GO" id="GO:0005524">
    <property type="term" value="F:ATP binding"/>
    <property type="evidence" value="ECO:0007669"/>
    <property type="project" value="UniProtKB-KW"/>
</dbReference>